<proteinExistence type="predicted"/>
<accession>A0A0A9CEZ5</accession>
<dbReference type="AlphaFoldDB" id="A0A0A9CEZ5"/>
<dbReference type="EMBL" id="GBRH01224867">
    <property type="protein sequence ID" value="JAD73028.1"/>
    <property type="molecule type" value="Transcribed_RNA"/>
</dbReference>
<evidence type="ECO:0000313" key="1">
    <source>
        <dbReference type="EMBL" id="JAD73028.1"/>
    </source>
</evidence>
<reference evidence="1" key="1">
    <citation type="submission" date="2014-09" db="EMBL/GenBank/DDBJ databases">
        <authorList>
            <person name="Magalhaes I.L.F."/>
            <person name="Oliveira U."/>
            <person name="Santos F.R."/>
            <person name="Vidigal T.H.D.A."/>
            <person name="Brescovit A.D."/>
            <person name="Santos A.J."/>
        </authorList>
    </citation>
    <scope>NUCLEOTIDE SEQUENCE</scope>
    <source>
        <tissue evidence="1">Shoot tissue taken approximately 20 cm above the soil surface</tissue>
    </source>
</reference>
<reference evidence="1" key="2">
    <citation type="journal article" date="2015" name="Data Brief">
        <title>Shoot transcriptome of the giant reed, Arundo donax.</title>
        <authorList>
            <person name="Barrero R.A."/>
            <person name="Guerrero F.D."/>
            <person name="Moolhuijzen P."/>
            <person name="Goolsby J.A."/>
            <person name="Tidwell J."/>
            <person name="Bellgard S.E."/>
            <person name="Bellgard M.I."/>
        </authorList>
    </citation>
    <scope>NUCLEOTIDE SEQUENCE</scope>
    <source>
        <tissue evidence="1">Shoot tissue taken approximately 20 cm above the soil surface</tissue>
    </source>
</reference>
<sequence length="25" mass="2774">MTKKNGSDINLISLVNLKIRSKDVS</sequence>
<organism evidence="1">
    <name type="scientific">Arundo donax</name>
    <name type="common">Giant reed</name>
    <name type="synonym">Donax arundinaceus</name>
    <dbReference type="NCBI Taxonomy" id="35708"/>
    <lineage>
        <taxon>Eukaryota</taxon>
        <taxon>Viridiplantae</taxon>
        <taxon>Streptophyta</taxon>
        <taxon>Embryophyta</taxon>
        <taxon>Tracheophyta</taxon>
        <taxon>Spermatophyta</taxon>
        <taxon>Magnoliopsida</taxon>
        <taxon>Liliopsida</taxon>
        <taxon>Poales</taxon>
        <taxon>Poaceae</taxon>
        <taxon>PACMAD clade</taxon>
        <taxon>Arundinoideae</taxon>
        <taxon>Arundineae</taxon>
        <taxon>Arundo</taxon>
    </lineage>
</organism>
<protein>
    <submittedName>
        <fullName evidence="1">Uncharacterized protein</fullName>
    </submittedName>
</protein>
<name>A0A0A9CEZ5_ARUDO</name>